<comment type="caution">
    <text evidence="1">The sequence shown here is derived from an EMBL/GenBank/DDBJ whole genome shotgun (WGS) entry which is preliminary data.</text>
</comment>
<sequence length="144" mass="16608">MQAFKWDPGKLNQEGQKVLMYDTRLHIFPGKLKSRWIGPFVIHRVYSNGVVDLLNSNGKDSFRVNGYRLKPFMESFKSEKEASTSLNLKKLKCVLIMLYDPGGRNFKGIEKKKIGSKLEPKQSKNRGKTELCEISQSEENFCEM</sequence>
<gene>
    <name evidence="1" type="ORF">CK203_097245</name>
</gene>
<protein>
    <submittedName>
        <fullName evidence="1">Uncharacterized protein</fullName>
    </submittedName>
</protein>
<evidence type="ECO:0000313" key="1">
    <source>
        <dbReference type="EMBL" id="RVW38044.1"/>
    </source>
</evidence>
<dbReference type="Proteomes" id="UP000288805">
    <property type="component" value="Unassembled WGS sequence"/>
</dbReference>
<dbReference type="EMBL" id="QGNW01001515">
    <property type="protein sequence ID" value="RVW38044.1"/>
    <property type="molecule type" value="Genomic_DNA"/>
</dbReference>
<evidence type="ECO:0000313" key="2">
    <source>
        <dbReference type="Proteomes" id="UP000288805"/>
    </source>
</evidence>
<reference evidence="1 2" key="1">
    <citation type="journal article" date="2018" name="PLoS Genet.">
        <title>Population sequencing reveals clonal diversity and ancestral inbreeding in the grapevine cultivar Chardonnay.</title>
        <authorList>
            <person name="Roach M.J."/>
            <person name="Johnson D.L."/>
            <person name="Bohlmann J."/>
            <person name="van Vuuren H.J."/>
            <person name="Jones S.J."/>
            <person name="Pretorius I.S."/>
            <person name="Schmidt S.A."/>
            <person name="Borneman A.R."/>
        </authorList>
    </citation>
    <scope>NUCLEOTIDE SEQUENCE [LARGE SCALE GENOMIC DNA]</scope>
    <source>
        <strain evidence="2">cv. Chardonnay</strain>
        <tissue evidence="1">Leaf</tissue>
    </source>
</reference>
<accession>A0A438DRF7</accession>
<name>A0A438DRF7_VITVI</name>
<dbReference type="AlphaFoldDB" id="A0A438DRF7"/>
<organism evidence="1 2">
    <name type="scientific">Vitis vinifera</name>
    <name type="common">Grape</name>
    <dbReference type="NCBI Taxonomy" id="29760"/>
    <lineage>
        <taxon>Eukaryota</taxon>
        <taxon>Viridiplantae</taxon>
        <taxon>Streptophyta</taxon>
        <taxon>Embryophyta</taxon>
        <taxon>Tracheophyta</taxon>
        <taxon>Spermatophyta</taxon>
        <taxon>Magnoliopsida</taxon>
        <taxon>eudicotyledons</taxon>
        <taxon>Gunneridae</taxon>
        <taxon>Pentapetalae</taxon>
        <taxon>rosids</taxon>
        <taxon>Vitales</taxon>
        <taxon>Vitaceae</taxon>
        <taxon>Viteae</taxon>
        <taxon>Vitis</taxon>
    </lineage>
</organism>
<proteinExistence type="predicted"/>